<organism evidence="5 6">
    <name type="scientific">Litoribacillus peritrichatus</name>
    <dbReference type="NCBI Taxonomy" id="718191"/>
    <lineage>
        <taxon>Bacteria</taxon>
        <taxon>Pseudomonadati</taxon>
        <taxon>Pseudomonadota</taxon>
        <taxon>Gammaproteobacteria</taxon>
        <taxon>Oceanospirillales</taxon>
        <taxon>Oceanospirillaceae</taxon>
        <taxon>Litoribacillus</taxon>
    </lineage>
</organism>
<sequence length="100" mass="11213">MSNTEKPIDTAVALQYDGKQAPTITAKGEEELARQIVEIAEEHGIPLYHDEKLARTLSRMDLGSEIPEELYRTIAEIIAFAYQLQGRVPEGFTPPEQDDL</sequence>
<evidence type="ECO:0000313" key="5">
    <source>
        <dbReference type="EMBL" id="GAA3914687.1"/>
    </source>
</evidence>
<dbReference type="RefSeq" id="WP_344795434.1">
    <property type="nucleotide sequence ID" value="NZ_BAABBN010000004.1"/>
</dbReference>
<keyword evidence="3" id="KW-1006">Bacterial flagellum protein export</keyword>
<proteinExistence type="inferred from homology"/>
<dbReference type="InterPro" id="IPR006135">
    <property type="entry name" value="T3SS_substrate_exporter"/>
</dbReference>
<gene>
    <name evidence="5" type="ORF">GCM10022277_06450</name>
</gene>
<evidence type="ECO:0000256" key="1">
    <source>
        <dbReference type="ARBA" id="ARBA00010690"/>
    </source>
</evidence>
<dbReference type="Pfam" id="PF01312">
    <property type="entry name" value="Bac_export_2"/>
    <property type="match status" value="1"/>
</dbReference>
<evidence type="ECO:0000256" key="3">
    <source>
        <dbReference type="ARBA" id="ARBA00023225"/>
    </source>
</evidence>
<evidence type="ECO:0000256" key="4">
    <source>
        <dbReference type="ARBA" id="ARBA00025078"/>
    </source>
</evidence>
<dbReference type="Gene3D" id="3.40.1690.10">
    <property type="entry name" value="secretion proteins EscU"/>
    <property type="match status" value="1"/>
</dbReference>
<dbReference type="PANTHER" id="PTHR30531:SF12">
    <property type="entry name" value="FLAGELLAR BIOSYNTHETIC PROTEIN FLHB"/>
    <property type="match status" value="1"/>
</dbReference>
<evidence type="ECO:0000256" key="2">
    <source>
        <dbReference type="ARBA" id="ARBA00021622"/>
    </source>
</evidence>
<dbReference type="EMBL" id="BAABBN010000004">
    <property type="protein sequence ID" value="GAA3914687.1"/>
    <property type="molecule type" value="Genomic_DNA"/>
</dbReference>
<comment type="function">
    <text evidence="4">Required for formation of the rod structure in the basal body of the flagellar apparatus. Together with FliI and FliH, may constitute the export apparatus of flagellin.</text>
</comment>
<dbReference type="PANTHER" id="PTHR30531">
    <property type="entry name" value="FLAGELLAR BIOSYNTHETIC PROTEIN FLHB"/>
    <property type="match status" value="1"/>
</dbReference>
<comment type="similarity">
    <text evidence="1">Belongs to the type III secretion exporter family.</text>
</comment>
<dbReference type="InterPro" id="IPR029025">
    <property type="entry name" value="T3SS_substrate_exporter_C"/>
</dbReference>
<reference evidence="6" key="1">
    <citation type="journal article" date="2019" name="Int. J. Syst. Evol. Microbiol.">
        <title>The Global Catalogue of Microorganisms (GCM) 10K type strain sequencing project: providing services to taxonomists for standard genome sequencing and annotation.</title>
        <authorList>
            <consortium name="The Broad Institute Genomics Platform"/>
            <consortium name="The Broad Institute Genome Sequencing Center for Infectious Disease"/>
            <person name="Wu L."/>
            <person name="Ma J."/>
        </authorList>
    </citation>
    <scope>NUCLEOTIDE SEQUENCE [LARGE SCALE GENOMIC DNA]</scope>
    <source>
        <strain evidence="6">JCM 17551</strain>
    </source>
</reference>
<keyword evidence="3" id="KW-0813">Transport</keyword>
<keyword evidence="6" id="KW-1185">Reference proteome</keyword>
<protein>
    <recommendedName>
        <fullName evidence="2">Flagellar biosynthetic protein FlhB</fullName>
    </recommendedName>
</protein>
<keyword evidence="3" id="KW-0653">Protein transport</keyword>
<dbReference type="Proteomes" id="UP001501565">
    <property type="component" value="Unassembled WGS sequence"/>
</dbReference>
<evidence type="ECO:0000313" key="6">
    <source>
        <dbReference type="Proteomes" id="UP001501565"/>
    </source>
</evidence>
<name>A0ABP7M478_9GAMM</name>
<accession>A0ABP7M478</accession>
<dbReference type="PRINTS" id="PR00950">
    <property type="entry name" value="TYPE3IMSPROT"/>
</dbReference>
<dbReference type="SUPFAM" id="SSF160544">
    <property type="entry name" value="EscU C-terminal domain-like"/>
    <property type="match status" value="1"/>
</dbReference>
<comment type="caution">
    <text evidence="5">The sequence shown here is derived from an EMBL/GenBank/DDBJ whole genome shotgun (WGS) entry which is preliminary data.</text>
</comment>